<dbReference type="EMBL" id="AP022613">
    <property type="protein sequence ID" value="BBZ38571.1"/>
    <property type="molecule type" value="Genomic_DNA"/>
</dbReference>
<dbReference type="CDD" id="cd00085">
    <property type="entry name" value="HNHc"/>
    <property type="match status" value="1"/>
</dbReference>
<dbReference type="AlphaFoldDB" id="A0A7I7YCM4"/>
<evidence type="ECO:0000313" key="4">
    <source>
        <dbReference type="Proteomes" id="UP000467385"/>
    </source>
</evidence>
<dbReference type="Gene3D" id="1.10.30.50">
    <property type="match status" value="1"/>
</dbReference>
<dbReference type="GO" id="GO:0008270">
    <property type="term" value="F:zinc ion binding"/>
    <property type="evidence" value="ECO:0007669"/>
    <property type="project" value="InterPro"/>
</dbReference>
<dbReference type="GO" id="GO:0003676">
    <property type="term" value="F:nucleic acid binding"/>
    <property type="evidence" value="ECO:0007669"/>
    <property type="project" value="InterPro"/>
</dbReference>
<sequence>MTTQRRSGWAATPSKSIAYTSSPQWKRLRHRWLKANPECVQCGAAATHLDHRVPIAELLRRGMEPDPFNEDNLQSLCRRCHMSKSGKEGAAAVLRRRQARKRKRVHPSEALLGGSR</sequence>
<proteinExistence type="predicted"/>
<dbReference type="GO" id="GO:0004519">
    <property type="term" value="F:endonuclease activity"/>
    <property type="evidence" value="ECO:0007669"/>
    <property type="project" value="InterPro"/>
</dbReference>
<dbReference type="Pfam" id="PF01844">
    <property type="entry name" value="HNH"/>
    <property type="match status" value="1"/>
</dbReference>
<keyword evidence="4" id="KW-1185">Reference proteome</keyword>
<protein>
    <recommendedName>
        <fullName evidence="2">HNH domain-containing protein</fullName>
    </recommendedName>
</protein>
<feature type="region of interest" description="Disordered" evidence="1">
    <location>
        <begin position="86"/>
        <end position="116"/>
    </location>
</feature>
<organism evidence="3 4">
    <name type="scientific">Mycobacterium conspicuum</name>
    <dbReference type="NCBI Taxonomy" id="44010"/>
    <lineage>
        <taxon>Bacteria</taxon>
        <taxon>Bacillati</taxon>
        <taxon>Actinomycetota</taxon>
        <taxon>Actinomycetes</taxon>
        <taxon>Mycobacteriales</taxon>
        <taxon>Mycobacteriaceae</taxon>
        <taxon>Mycobacterium</taxon>
    </lineage>
</organism>
<dbReference type="Proteomes" id="UP000467385">
    <property type="component" value="Chromosome"/>
</dbReference>
<feature type="compositionally biased region" description="Basic residues" evidence="1">
    <location>
        <begin position="94"/>
        <end position="105"/>
    </location>
</feature>
<evidence type="ECO:0000259" key="2">
    <source>
        <dbReference type="Pfam" id="PF01844"/>
    </source>
</evidence>
<feature type="domain" description="HNH" evidence="2">
    <location>
        <begin position="39"/>
        <end position="85"/>
    </location>
</feature>
<accession>A0A7I7YCM4</accession>
<dbReference type="InterPro" id="IPR002711">
    <property type="entry name" value="HNH"/>
</dbReference>
<dbReference type="RefSeq" id="WP_085235984.1">
    <property type="nucleotide sequence ID" value="NZ_AP022613.1"/>
</dbReference>
<name>A0A7I7YCM4_9MYCO</name>
<evidence type="ECO:0000256" key="1">
    <source>
        <dbReference type="SAM" id="MobiDB-lite"/>
    </source>
</evidence>
<gene>
    <name evidence="3" type="ORF">MCNS_16340</name>
</gene>
<dbReference type="OrthoDB" id="3234360at2"/>
<reference evidence="3 4" key="1">
    <citation type="journal article" date="2019" name="Emerg. Microbes Infect.">
        <title>Comprehensive subspecies identification of 175 nontuberculous mycobacteria species based on 7547 genomic profiles.</title>
        <authorList>
            <person name="Matsumoto Y."/>
            <person name="Kinjo T."/>
            <person name="Motooka D."/>
            <person name="Nabeya D."/>
            <person name="Jung N."/>
            <person name="Uechi K."/>
            <person name="Horii T."/>
            <person name="Iida T."/>
            <person name="Fujita J."/>
            <person name="Nakamura S."/>
        </authorList>
    </citation>
    <scope>NUCLEOTIDE SEQUENCE [LARGE SCALE GENOMIC DNA]</scope>
    <source>
        <strain evidence="3 4">JCM 14738</strain>
    </source>
</reference>
<dbReference type="InterPro" id="IPR003615">
    <property type="entry name" value="HNH_nuc"/>
</dbReference>
<evidence type="ECO:0000313" key="3">
    <source>
        <dbReference type="EMBL" id="BBZ38571.1"/>
    </source>
</evidence>